<dbReference type="EMBL" id="CP033905">
    <property type="protein sequence ID" value="AZR06920.1"/>
    <property type="molecule type" value="Genomic_DNA"/>
</dbReference>
<gene>
    <name evidence="4" type="ORF">EBQ10_06170</name>
</gene>
<keyword evidence="2" id="KW-0732">Signal</keyword>
<dbReference type="AlphaFoldDB" id="A0A3Q9GMF6"/>
<dbReference type="Pfam" id="PF01497">
    <property type="entry name" value="Peripla_BP_2"/>
    <property type="match status" value="1"/>
</dbReference>
<evidence type="ECO:0000256" key="2">
    <source>
        <dbReference type="SAM" id="SignalP"/>
    </source>
</evidence>
<feature type="chain" id="PRO_5039718950" description="Fe/B12 periplasmic-binding domain-containing protein" evidence="2">
    <location>
        <begin position="26"/>
        <end position="335"/>
    </location>
</feature>
<dbReference type="InterPro" id="IPR002491">
    <property type="entry name" value="ABC_transptr_periplasmic_BD"/>
</dbReference>
<dbReference type="OrthoDB" id="9775594at2"/>
<evidence type="ECO:0000259" key="3">
    <source>
        <dbReference type="PROSITE" id="PS50983"/>
    </source>
</evidence>
<organism evidence="4 5">
    <name type="scientific">Trueperella pyogenes</name>
    <dbReference type="NCBI Taxonomy" id="1661"/>
    <lineage>
        <taxon>Bacteria</taxon>
        <taxon>Bacillati</taxon>
        <taxon>Actinomycetota</taxon>
        <taxon>Actinomycetes</taxon>
        <taxon>Actinomycetales</taxon>
        <taxon>Actinomycetaceae</taxon>
        <taxon>Trueperella</taxon>
    </lineage>
</organism>
<dbReference type="Gene3D" id="3.40.50.1980">
    <property type="entry name" value="Nitrogenase molybdenum iron protein domain"/>
    <property type="match status" value="2"/>
</dbReference>
<feature type="domain" description="Fe/B12 periplasmic-binding" evidence="3">
    <location>
        <begin position="67"/>
        <end position="335"/>
    </location>
</feature>
<reference evidence="4 5" key="1">
    <citation type="submission" date="2018-11" db="EMBL/GenBank/DDBJ databases">
        <title>Multidrug-resistant genes are associated with an 42-kb island TGI1 carrying a complex class 1 integron in a Trueperella pyogenes.</title>
        <authorList>
            <person name="Dong W."/>
        </authorList>
    </citation>
    <scope>NUCLEOTIDE SEQUENCE [LARGE SCALE GENOMIC DNA]</scope>
    <source>
        <strain evidence="4 5">TP4</strain>
    </source>
</reference>
<dbReference type="PANTHER" id="PTHR30535:SF7">
    <property type="entry name" value="IRON(III) DICITRATE-BINDING PROTEIN"/>
    <property type="match status" value="1"/>
</dbReference>
<dbReference type="PROSITE" id="PS50983">
    <property type="entry name" value="FE_B12_PBP"/>
    <property type="match status" value="1"/>
</dbReference>
<feature type="signal peptide" evidence="2">
    <location>
        <begin position="1"/>
        <end position="25"/>
    </location>
</feature>
<dbReference type="RefSeq" id="WP_080999189.1">
    <property type="nucleotide sequence ID" value="NZ_CP012649.1"/>
</dbReference>
<comment type="similarity">
    <text evidence="1">Belongs to the bacterial solute-binding protein 8 family.</text>
</comment>
<evidence type="ECO:0000313" key="4">
    <source>
        <dbReference type="EMBL" id="AZR06920.1"/>
    </source>
</evidence>
<protein>
    <recommendedName>
        <fullName evidence="3">Fe/B12 periplasmic-binding domain-containing protein</fullName>
    </recommendedName>
</protein>
<dbReference type="Proteomes" id="UP000275951">
    <property type="component" value="Chromosome"/>
</dbReference>
<dbReference type="SUPFAM" id="SSF53807">
    <property type="entry name" value="Helical backbone' metal receptor"/>
    <property type="match status" value="1"/>
</dbReference>
<accession>A0A3Q9GMF6</accession>
<sequence>MHKLRRALAPLVVVTMLGLSACGNAQSAKVTTPNTESSTTASMDAAQYPQTVKACDTSFDIKKAPERVMFINSTGTSALLDLGLIDRVVARIGVVETSTYSQEDAKKIKDIEVIESAVKGGGHYNVSTEAVIEKHPDLIIASNPADLDVQKLYDAGIAIYVPEEFCVRDNTEKVTFDNVYREIRTFAKVFGVTDRAEKVIEKLKGEVKASGSTKVSGTAAAVFVVPGDSKFYAYGNSSMVTPQFEALGLKNVYGNEKKRVFTVSTESLLEHNPDRIIILHQGDEQGAIETFKQAHGASDLRAVREGNLIGMPFPLTDPPSSLSVEGLKYLQNKLK</sequence>
<dbReference type="PROSITE" id="PS51257">
    <property type="entry name" value="PROKAR_LIPOPROTEIN"/>
    <property type="match status" value="1"/>
</dbReference>
<evidence type="ECO:0000256" key="1">
    <source>
        <dbReference type="ARBA" id="ARBA00008814"/>
    </source>
</evidence>
<evidence type="ECO:0000313" key="5">
    <source>
        <dbReference type="Proteomes" id="UP000275951"/>
    </source>
</evidence>
<name>A0A3Q9GMF6_9ACTO</name>
<dbReference type="InterPro" id="IPR050902">
    <property type="entry name" value="ABC_Transporter_SBP"/>
</dbReference>
<dbReference type="GeneID" id="97531236"/>
<dbReference type="PANTHER" id="PTHR30535">
    <property type="entry name" value="VITAMIN B12-BINDING PROTEIN"/>
    <property type="match status" value="1"/>
</dbReference>
<proteinExistence type="inferred from homology"/>